<evidence type="ECO:0000313" key="1">
    <source>
        <dbReference type="EMBL" id="KAH7973859.1"/>
    </source>
</evidence>
<dbReference type="EMBL" id="CM023479">
    <property type="protein sequence ID" value="KAH7973859.1"/>
    <property type="molecule type" value="Genomic_DNA"/>
</dbReference>
<name>A0ACB8DMT6_DERSI</name>
<accession>A0ACB8DMT6</accession>
<proteinExistence type="predicted"/>
<gene>
    <name evidence="1" type="ORF">HPB49_005918</name>
</gene>
<evidence type="ECO:0000313" key="2">
    <source>
        <dbReference type="Proteomes" id="UP000821865"/>
    </source>
</evidence>
<dbReference type="Proteomes" id="UP000821865">
    <property type="component" value="Chromosome 10"/>
</dbReference>
<organism evidence="1 2">
    <name type="scientific">Dermacentor silvarum</name>
    <name type="common">Tick</name>
    <dbReference type="NCBI Taxonomy" id="543639"/>
    <lineage>
        <taxon>Eukaryota</taxon>
        <taxon>Metazoa</taxon>
        <taxon>Ecdysozoa</taxon>
        <taxon>Arthropoda</taxon>
        <taxon>Chelicerata</taxon>
        <taxon>Arachnida</taxon>
        <taxon>Acari</taxon>
        <taxon>Parasitiformes</taxon>
        <taxon>Ixodida</taxon>
        <taxon>Ixodoidea</taxon>
        <taxon>Ixodidae</taxon>
        <taxon>Rhipicephalinae</taxon>
        <taxon>Dermacentor</taxon>
    </lineage>
</organism>
<reference evidence="1" key="1">
    <citation type="submission" date="2020-05" db="EMBL/GenBank/DDBJ databases">
        <title>Large-scale comparative analyses of tick genomes elucidate their genetic diversity and vector capacities.</title>
        <authorList>
            <person name="Jia N."/>
            <person name="Wang J."/>
            <person name="Shi W."/>
            <person name="Du L."/>
            <person name="Sun Y."/>
            <person name="Zhan W."/>
            <person name="Jiang J."/>
            <person name="Wang Q."/>
            <person name="Zhang B."/>
            <person name="Ji P."/>
            <person name="Sakyi L.B."/>
            <person name="Cui X."/>
            <person name="Yuan T."/>
            <person name="Jiang B."/>
            <person name="Yang W."/>
            <person name="Lam T.T.-Y."/>
            <person name="Chang Q."/>
            <person name="Ding S."/>
            <person name="Wang X."/>
            <person name="Zhu J."/>
            <person name="Ruan X."/>
            <person name="Zhao L."/>
            <person name="Wei J."/>
            <person name="Que T."/>
            <person name="Du C."/>
            <person name="Cheng J."/>
            <person name="Dai P."/>
            <person name="Han X."/>
            <person name="Huang E."/>
            <person name="Gao Y."/>
            <person name="Liu J."/>
            <person name="Shao H."/>
            <person name="Ye R."/>
            <person name="Li L."/>
            <person name="Wei W."/>
            <person name="Wang X."/>
            <person name="Wang C."/>
            <person name="Yang T."/>
            <person name="Huo Q."/>
            <person name="Li W."/>
            <person name="Guo W."/>
            <person name="Chen H."/>
            <person name="Zhou L."/>
            <person name="Ni X."/>
            <person name="Tian J."/>
            <person name="Zhou Y."/>
            <person name="Sheng Y."/>
            <person name="Liu T."/>
            <person name="Pan Y."/>
            <person name="Xia L."/>
            <person name="Li J."/>
            <person name="Zhao F."/>
            <person name="Cao W."/>
        </authorList>
    </citation>
    <scope>NUCLEOTIDE SEQUENCE</scope>
    <source>
        <strain evidence="1">Dsil-2018</strain>
    </source>
</reference>
<comment type="caution">
    <text evidence="1">The sequence shown here is derived from an EMBL/GenBank/DDBJ whole genome shotgun (WGS) entry which is preliminary data.</text>
</comment>
<keyword evidence="2" id="KW-1185">Reference proteome</keyword>
<protein>
    <submittedName>
        <fullName evidence="1">Uncharacterized protein</fullName>
    </submittedName>
</protein>
<sequence>MRFGNSVGISASLIYFFFSGGLRGVVWADCVQGIVLFAAPLVIIGKILHDSAHLDVPLRPLSDLDTKQGFLRLEADVSNDETVWAYVVGSVPFHLVREGMDQMVAQRFLAARSIHSARRVVWAGTSMLVFFVLSTSLTGLALTYWYRDCDPMLTGAITRYDQVVPFYVGESLADVAGLRGLFLSGLVGASISTVSSVVNSQAATFYVDIVSPNIDLGRTQAVWVTHLLEFGSGTLMTAFAVVVPHVGTATRVRQRA</sequence>